<accession>A0A0S1X8W4</accession>
<gene>
    <name evidence="1" type="ORF">TBCH5v1_0164</name>
</gene>
<dbReference type="GeneID" id="26135458"/>
<dbReference type="STRING" id="55802.TBCH5v1_0164"/>
<proteinExistence type="predicted"/>
<evidence type="ECO:0000313" key="2">
    <source>
        <dbReference type="Proteomes" id="UP000066042"/>
    </source>
</evidence>
<dbReference type="RefSeq" id="WP_056933136.1">
    <property type="nucleotide sequence ID" value="NZ_CP013050.1"/>
</dbReference>
<organism evidence="1 2">
    <name type="scientific">Thermococcus barophilus</name>
    <dbReference type="NCBI Taxonomy" id="55802"/>
    <lineage>
        <taxon>Archaea</taxon>
        <taxon>Methanobacteriati</taxon>
        <taxon>Methanobacteriota</taxon>
        <taxon>Thermococci</taxon>
        <taxon>Thermococcales</taxon>
        <taxon>Thermococcaceae</taxon>
        <taxon>Thermococcus</taxon>
    </lineage>
</organism>
<dbReference type="EMBL" id="CP013050">
    <property type="protein sequence ID" value="ALM74143.1"/>
    <property type="molecule type" value="Genomic_DNA"/>
</dbReference>
<dbReference type="AlphaFoldDB" id="A0A0S1X8W4"/>
<sequence>MAYWWYWDGLTEIFDGSKDYIVIEIPWEIKINGEWKRLFENDVPYVYVSVWDEYKSSVGTPIISMDLNPKYIGGYWFTFAKIKIPVDDDVPGGIIYVGVHPKQEYQEMELTTLELYYHTWDGSDAVGLTVSIAMSLWFSPEVAEALFGTTGSKIISGTVSWGVSELLGSYVSGGWEKHVKAQVEISYDAYPERSYPPANPPCVGGICPTSILGDKR</sequence>
<name>A0A0S1X8W4_THEBA</name>
<dbReference type="PATRIC" id="fig|55802.8.peg.162"/>
<evidence type="ECO:0000313" key="1">
    <source>
        <dbReference type="EMBL" id="ALM74143.1"/>
    </source>
</evidence>
<reference evidence="1 2" key="1">
    <citation type="journal article" date="2016" name="Genome Announc.">
        <title>Complete genome sequence of the hyperthermophilic and piezophilic archaeon Thermococcus barophilus Ch5, capable of growth at the expense of hydrogenogenesis from carbon monoxide and formate.</title>
        <authorList>
            <person name="Oger P."/>
            <person name="Sokolova T.G."/>
            <person name="Kozhevnikova D.A."/>
            <person name="Taranov E.A."/>
            <person name="Vannier P."/>
            <person name="Lee H.S."/>
            <person name="Kwon K.K."/>
            <person name="Kang S.G."/>
            <person name="Lee J.H."/>
            <person name="Bonch-Osmolovskaya E.A."/>
            <person name="Lebedinsky A.V."/>
        </authorList>
    </citation>
    <scope>NUCLEOTIDE SEQUENCE [LARGE SCALE GENOMIC DNA]</scope>
    <source>
        <strain evidence="2">Ch5</strain>
    </source>
</reference>
<protein>
    <submittedName>
        <fullName evidence="1">Uncharacterized protein</fullName>
    </submittedName>
</protein>
<dbReference type="Proteomes" id="UP000066042">
    <property type="component" value="Chromosome"/>
</dbReference>